<protein>
    <recommendedName>
        <fullName evidence="1">Reverse transcriptase zinc-binding domain-containing protein</fullName>
    </recommendedName>
</protein>
<proteinExistence type="predicted"/>
<dbReference type="Proteomes" id="UP001497516">
    <property type="component" value="Chromosome 7"/>
</dbReference>
<reference evidence="2 3" key="1">
    <citation type="submission" date="2024-04" db="EMBL/GenBank/DDBJ databases">
        <authorList>
            <person name="Fracassetti M."/>
        </authorList>
    </citation>
    <scope>NUCLEOTIDE SEQUENCE [LARGE SCALE GENOMIC DNA]</scope>
</reference>
<sequence length="498" mass="57557">MCPHLERLADLLCCDWEFLPTVYLGLPLGASPVAGSIWNPLISRMQARLEGWKGKFLSFGGRLVLIKSVMASQPTYMCSLFRAPAHIVQAIERLQSSFLWSGANDQKKFHLVSWERCKRPKSLGGLGIPDFRRHNSALLAKWWWKVASEDSWWKRLMSVKYPNNESKWMPGKPLSPVGCSPWSQVFKMKDEFWKFAIVKPGSGDNISFWNDRWIHGTTLVDAFPRGAAAAVLPRARLSDILLRVNESFSWDIEFKYQLRGGAERERESLFSFINSNLPLLSSDQDMISWLPTSSHSFTVRSLYQQLSKEAVACLLTAGQIDDFPVKTVWQNHIPSKICMFVWLTFHRRILTQDALKRKGWSLPNRCSLCIANEEEPNHLFLHCRFTEEVWSIISHFVYFDHRIIRRDISDLIKSWPLLDPQNPKDWCTRSFLHALLWCVWIERNNRIFAEKFSSPSVVSFKIGSLIASWLVAAGKIDKSCGEDWIHNLRRALLPRSFL</sequence>
<dbReference type="PANTHER" id="PTHR33116:SF78">
    <property type="entry name" value="OS12G0587133 PROTEIN"/>
    <property type="match status" value="1"/>
</dbReference>
<dbReference type="Pfam" id="PF13966">
    <property type="entry name" value="zf-RVT"/>
    <property type="match status" value="1"/>
</dbReference>
<dbReference type="InterPro" id="IPR026960">
    <property type="entry name" value="RVT-Znf"/>
</dbReference>
<dbReference type="AlphaFoldDB" id="A0AAV2FP57"/>
<dbReference type="PANTHER" id="PTHR33116">
    <property type="entry name" value="REVERSE TRANSCRIPTASE ZINC-BINDING DOMAIN-CONTAINING PROTEIN-RELATED-RELATED"/>
    <property type="match status" value="1"/>
</dbReference>
<keyword evidence="3" id="KW-1185">Reference proteome</keyword>
<name>A0AAV2FP57_9ROSI</name>
<evidence type="ECO:0000313" key="3">
    <source>
        <dbReference type="Proteomes" id="UP001497516"/>
    </source>
</evidence>
<feature type="domain" description="Reverse transcriptase zinc-binding" evidence="1">
    <location>
        <begin position="297"/>
        <end position="390"/>
    </location>
</feature>
<gene>
    <name evidence="2" type="ORF">LTRI10_LOCUS39588</name>
</gene>
<organism evidence="2 3">
    <name type="scientific">Linum trigynum</name>
    <dbReference type="NCBI Taxonomy" id="586398"/>
    <lineage>
        <taxon>Eukaryota</taxon>
        <taxon>Viridiplantae</taxon>
        <taxon>Streptophyta</taxon>
        <taxon>Embryophyta</taxon>
        <taxon>Tracheophyta</taxon>
        <taxon>Spermatophyta</taxon>
        <taxon>Magnoliopsida</taxon>
        <taxon>eudicotyledons</taxon>
        <taxon>Gunneridae</taxon>
        <taxon>Pentapetalae</taxon>
        <taxon>rosids</taxon>
        <taxon>fabids</taxon>
        <taxon>Malpighiales</taxon>
        <taxon>Linaceae</taxon>
        <taxon>Linum</taxon>
    </lineage>
</organism>
<accession>A0AAV2FP57</accession>
<dbReference type="EMBL" id="OZ034820">
    <property type="protein sequence ID" value="CAL1399398.1"/>
    <property type="molecule type" value="Genomic_DNA"/>
</dbReference>
<evidence type="ECO:0000313" key="2">
    <source>
        <dbReference type="EMBL" id="CAL1399398.1"/>
    </source>
</evidence>
<evidence type="ECO:0000259" key="1">
    <source>
        <dbReference type="Pfam" id="PF13966"/>
    </source>
</evidence>